<dbReference type="InterPro" id="IPR020846">
    <property type="entry name" value="MFS_dom"/>
</dbReference>
<dbReference type="SUPFAM" id="SSF103473">
    <property type="entry name" value="MFS general substrate transporter"/>
    <property type="match status" value="1"/>
</dbReference>
<feature type="transmembrane region" description="Helical" evidence="8">
    <location>
        <begin position="380"/>
        <end position="400"/>
    </location>
</feature>
<evidence type="ECO:0000256" key="1">
    <source>
        <dbReference type="ARBA" id="ARBA00004141"/>
    </source>
</evidence>
<dbReference type="NCBIfam" id="TIGR00879">
    <property type="entry name" value="SP"/>
    <property type="match status" value="1"/>
</dbReference>
<proteinExistence type="inferred from homology"/>
<keyword evidence="5 8" id="KW-1133">Transmembrane helix</keyword>
<dbReference type="PANTHER" id="PTHR48022:SF83">
    <property type="entry name" value="MAJOR FACILITATOR SUPERFAMILY (MFS) PROFILE DOMAIN-CONTAINING PROTEIN"/>
    <property type="match status" value="1"/>
</dbReference>
<evidence type="ECO:0000259" key="9">
    <source>
        <dbReference type="PROSITE" id="PS50850"/>
    </source>
</evidence>
<feature type="transmembrane region" description="Helical" evidence="8">
    <location>
        <begin position="159"/>
        <end position="181"/>
    </location>
</feature>
<feature type="transmembrane region" description="Helical" evidence="8">
    <location>
        <begin position="484"/>
        <end position="500"/>
    </location>
</feature>
<evidence type="ECO:0000313" key="10">
    <source>
        <dbReference type="EMBL" id="KAK8078086.1"/>
    </source>
</evidence>
<evidence type="ECO:0000256" key="4">
    <source>
        <dbReference type="ARBA" id="ARBA00022692"/>
    </source>
</evidence>
<dbReference type="InterPro" id="IPR050360">
    <property type="entry name" value="MFS_Sugar_Transporters"/>
</dbReference>
<comment type="caution">
    <text evidence="10">The sequence shown here is derived from an EMBL/GenBank/DDBJ whole genome shotgun (WGS) entry which is preliminary data.</text>
</comment>
<protein>
    <recommendedName>
        <fullName evidence="9">Major facilitator superfamily (MFS) profile domain-containing protein</fullName>
    </recommendedName>
</protein>
<evidence type="ECO:0000256" key="3">
    <source>
        <dbReference type="ARBA" id="ARBA00022448"/>
    </source>
</evidence>
<dbReference type="InterPro" id="IPR005828">
    <property type="entry name" value="MFS_sugar_transport-like"/>
</dbReference>
<organism evidence="10 11">
    <name type="scientific">Apiospora saccharicola</name>
    <dbReference type="NCBI Taxonomy" id="335842"/>
    <lineage>
        <taxon>Eukaryota</taxon>
        <taxon>Fungi</taxon>
        <taxon>Dikarya</taxon>
        <taxon>Ascomycota</taxon>
        <taxon>Pezizomycotina</taxon>
        <taxon>Sordariomycetes</taxon>
        <taxon>Xylariomycetidae</taxon>
        <taxon>Amphisphaeriales</taxon>
        <taxon>Apiosporaceae</taxon>
        <taxon>Apiospora</taxon>
    </lineage>
</organism>
<feature type="transmembrane region" description="Helical" evidence="8">
    <location>
        <begin position="54"/>
        <end position="80"/>
    </location>
</feature>
<feature type="transmembrane region" description="Helical" evidence="8">
    <location>
        <begin position="455"/>
        <end position="472"/>
    </location>
</feature>
<keyword evidence="3 7" id="KW-0813">Transport</keyword>
<dbReference type="Gene3D" id="1.20.1250.20">
    <property type="entry name" value="MFS general substrate transporter like domains"/>
    <property type="match status" value="1"/>
</dbReference>
<dbReference type="PROSITE" id="PS50850">
    <property type="entry name" value="MFS"/>
    <property type="match status" value="1"/>
</dbReference>
<accession>A0ABR1W3N4</accession>
<reference evidence="10 11" key="1">
    <citation type="submission" date="2023-01" db="EMBL/GenBank/DDBJ databases">
        <title>Analysis of 21 Apiospora genomes using comparative genomics revels a genus with tremendous synthesis potential of carbohydrate active enzymes and secondary metabolites.</title>
        <authorList>
            <person name="Sorensen T."/>
        </authorList>
    </citation>
    <scope>NUCLEOTIDE SEQUENCE [LARGE SCALE GENOMIC DNA]</scope>
    <source>
        <strain evidence="10 11">CBS 83171</strain>
    </source>
</reference>
<dbReference type="Pfam" id="PF00083">
    <property type="entry name" value="Sugar_tr"/>
    <property type="match status" value="1"/>
</dbReference>
<dbReference type="InterPro" id="IPR003663">
    <property type="entry name" value="Sugar/inositol_transpt"/>
</dbReference>
<feature type="transmembrane region" description="Helical" evidence="8">
    <location>
        <begin position="135"/>
        <end position="153"/>
    </location>
</feature>
<comment type="similarity">
    <text evidence="2 7">Belongs to the major facilitator superfamily. Sugar transporter (TC 2.A.1.1) family.</text>
</comment>
<dbReference type="InterPro" id="IPR036259">
    <property type="entry name" value="MFS_trans_sf"/>
</dbReference>
<feature type="transmembrane region" description="Helical" evidence="8">
    <location>
        <begin position="318"/>
        <end position="340"/>
    </location>
</feature>
<name>A0ABR1W3N4_9PEZI</name>
<evidence type="ECO:0000313" key="11">
    <source>
        <dbReference type="Proteomes" id="UP001446871"/>
    </source>
</evidence>
<feature type="transmembrane region" description="Helical" evidence="8">
    <location>
        <begin position="352"/>
        <end position="373"/>
    </location>
</feature>
<feature type="transmembrane region" description="Helical" evidence="8">
    <location>
        <begin position="193"/>
        <end position="216"/>
    </location>
</feature>
<dbReference type="PROSITE" id="PS00217">
    <property type="entry name" value="SUGAR_TRANSPORT_2"/>
    <property type="match status" value="1"/>
</dbReference>
<evidence type="ECO:0000256" key="5">
    <source>
        <dbReference type="ARBA" id="ARBA00022989"/>
    </source>
</evidence>
<feature type="transmembrane region" description="Helical" evidence="8">
    <location>
        <begin position="222"/>
        <end position="245"/>
    </location>
</feature>
<evidence type="ECO:0000256" key="6">
    <source>
        <dbReference type="ARBA" id="ARBA00023136"/>
    </source>
</evidence>
<evidence type="ECO:0000256" key="2">
    <source>
        <dbReference type="ARBA" id="ARBA00010992"/>
    </source>
</evidence>
<gene>
    <name evidence="10" type="ORF">PG996_004256</name>
</gene>
<dbReference type="PANTHER" id="PTHR48022">
    <property type="entry name" value="PLASTIDIC GLUCOSE TRANSPORTER 4"/>
    <property type="match status" value="1"/>
</dbReference>
<feature type="transmembrane region" description="Helical" evidence="8">
    <location>
        <begin position="412"/>
        <end position="434"/>
    </location>
</feature>
<sequence>MATEKNDTAEAVDTLEDAPRTFGTLDKTFDLAKHANNEEHNLTLREALRQYPRAVMWSILLSTSIIMEGYDIVLMSSFFAQPAFSEHFGTYDPGTGKYQITASWQNGLSNAVSVGTMVGAFANGYFTHKFGYRKVLLASLCLITVFIFIPFFAVNLPMLLVGEFLCGIPWGFFATMAPAYASEICPMALRGHLTVYVNLCWAFGQLISAGVQAGFSENPTQWAYRIPFAIQWAWPIPLFAVLWFAPESPWYYVRINRPDLAEKSLARLGSAGPSGRMKTSAREAVAMMIHTNELEKRVDEGTSYLDCFRGVELRRTEIVCMAFAAQPFCGSSMGGTPTYFFVQAGLPNTISFQMSCGGLGLAALGTIIAWWLMQHLGRRTLYLWGLGLLTAILLTVGFISVGTSSASVAGNYAQATMMLLWLFVYYLTVGPICYAIIGETSSTRLRTKSVCLSRIVYYAAQIVCNVVNPYMLNPTAGDWKGKTGFFWGGMAFLFFVWTWFRLPEMRGKTFEELDILFARGVGTREFGGYRVDAYAEGDAALRKVE</sequence>
<evidence type="ECO:0000256" key="8">
    <source>
        <dbReference type="SAM" id="Phobius"/>
    </source>
</evidence>
<comment type="subcellular location">
    <subcellularLocation>
        <location evidence="1">Membrane</location>
        <topology evidence="1">Multi-pass membrane protein</topology>
    </subcellularLocation>
</comment>
<evidence type="ECO:0000256" key="7">
    <source>
        <dbReference type="RuleBase" id="RU003346"/>
    </source>
</evidence>
<keyword evidence="11" id="KW-1185">Reference proteome</keyword>
<dbReference type="EMBL" id="JAQQWM010000002">
    <property type="protein sequence ID" value="KAK8078086.1"/>
    <property type="molecule type" value="Genomic_DNA"/>
</dbReference>
<keyword evidence="6 8" id="KW-0472">Membrane</keyword>
<dbReference type="InterPro" id="IPR005829">
    <property type="entry name" value="Sugar_transporter_CS"/>
</dbReference>
<keyword evidence="4 8" id="KW-0812">Transmembrane</keyword>
<feature type="transmembrane region" description="Helical" evidence="8">
    <location>
        <begin position="107"/>
        <end position="126"/>
    </location>
</feature>
<feature type="domain" description="Major facilitator superfamily (MFS) profile" evidence="9">
    <location>
        <begin position="57"/>
        <end position="506"/>
    </location>
</feature>
<dbReference type="Proteomes" id="UP001446871">
    <property type="component" value="Unassembled WGS sequence"/>
</dbReference>